<evidence type="ECO:0000256" key="6">
    <source>
        <dbReference type="ARBA" id="ARBA00022692"/>
    </source>
</evidence>
<feature type="transmembrane region" description="Helical" evidence="11">
    <location>
        <begin position="6"/>
        <end position="28"/>
    </location>
</feature>
<dbReference type="STRING" id="1081103.A0A0B2WNF9"/>
<dbReference type="GO" id="GO:0004577">
    <property type="term" value="F:N-acetylglucosaminyldiphosphodolichol N-acetylglucosaminyltransferase activity"/>
    <property type="evidence" value="ECO:0007669"/>
    <property type="project" value="TreeGrafter"/>
</dbReference>
<evidence type="ECO:0000256" key="2">
    <source>
        <dbReference type="ARBA" id="ARBA00004590"/>
    </source>
</evidence>
<keyword evidence="6 11" id="KW-0812">Transmembrane</keyword>
<proteinExistence type="inferred from homology"/>
<evidence type="ECO:0000256" key="10">
    <source>
        <dbReference type="ARBA" id="ARBA00032062"/>
    </source>
</evidence>
<keyword evidence="8 11" id="KW-1133">Transmembrane helix</keyword>
<evidence type="ECO:0000256" key="7">
    <source>
        <dbReference type="ARBA" id="ARBA00022824"/>
    </source>
</evidence>
<gene>
    <name evidence="11" type="primary">ALG14</name>
    <name evidence="12" type="ORF">MAM_06555</name>
</gene>
<dbReference type="AlphaFoldDB" id="A0A0B2WNF9"/>
<evidence type="ECO:0000313" key="13">
    <source>
        <dbReference type="Proteomes" id="UP000030816"/>
    </source>
</evidence>
<keyword evidence="9 11" id="KW-0472">Membrane</keyword>
<comment type="function">
    <text evidence="11">Involved in protein N-glycosylation. Essential for the second step of the dolichol-linked oligosaccharide pathway. Anchors the catalytic subunit ALG13 to the ER.</text>
</comment>
<evidence type="ECO:0000256" key="5">
    <source>
        <dbReference type="ARBA" id="ARBA00017467"/>
    </source>
</evidence>
<dbReference type="GO" id="GO:0006488">
    <property type="term" value="P:dolichol-linked oligosaccharide biosynthetic process"/>
    <property type="evidence" value="ECO:0007669"/>
    <property type="project" value="InterPro"/>
</dbReference>
<dbReference type="EMBL" id="AZHE01000022">
    <property type="protein sequence ID" value="KHN95498.1"/>
    <property type="molecule type" value="Genomic_DNA"/>
</dbReference>
<keyword evidence="13" id="KW-1185">Reference proteome</keyword>
<evidence type="ECO:0000256" key="3">
    <source>
        <dbReference type="ARBA" id="ARBA00009731"/>
    </source>
</evidence>
<dbReference type="OrthoDB" id="17098at2759"/>
<protein>
    <recommendedName>
        <fullName evidence="5 11">UDP-N-acetylglucosamine transferase subunit ALG14</fullName>
    </recommendedName>
    <alternativeName>
        <fullName evidence="10 11">Asparagine-linked glycosylation protein 14</fullName>
    </alternativeName>
</protein>
<dbReference type="GO" id="GO:0031965">
    <property type="term" value="C:nuclear membrane"/>
    <property type="evidence" value="ECO:0007669"/>
    <property type="project" value="UniProtKB-SubCell"/>
</dbReference>
<dbReference type="InterPro" id="IPR013969">
    <property type="entry name" value="Oligosacch_biosynth_Alg14"/>
</dbReference>
<evidence type="ECO:0000256" key="11">
    <source>
        <dbReference type="RuleBase" id="RU362127"/>
    </source>
</evidence>
<keyword evidence="12" id="KW-0808">Transferase</keyword>
<dbReference type="PANTHER" id="PTHR12154:SF4">
    <property type="entry name" value="UDP-N-ACETYLGLUCOSAMINE TRANSFERASE SUBUNIT ALG14 HOMOLOG"/>
    <property type="match status" value="1"/>
</dbReference>
<dbReference type="Pfam" id="PF08660">
    <property type="entry name" value="Alg14"/>
    <property type="match status" value="1"/>
</dbReference>
<comment type="subunit">
    <text evidence="4 11">Heterodimer with ALG13 to form a functional enzyme.</text>
</comment>
<evidence type="ECO:0000313" key="12">
    <source>
        <dbReference type="EMBL" id="KHN95498.1"/>
    </source>
</evidence>
<evidence type="ECO:0000256" key="1">
    <source>
        <dbReference type="ARBA" id="ARBA00004389"/>
    </source>
</evidence>
<accession>A0A0B2WNF9</accession>
<dbReference type="Proteomes" id="UP000030816">
    <property type="component" value="Unassembled WGS sequence"/>
</dbReference>
<name>A0A0B2WNF9_METAS</name>
<keyword evidence="7 11" id="KW-0256">Endoplasmic reticulum</keyword>
<reference evidence="12 13" key="1">
    <citation type="journal article" date="2014" name="Proc. Natl. Acad. Sci. U.S.A.">
        <title>Trajectory and genomic determinants of fungal-pathogen speciation and host adaptation.</title>
        <authorList>
            <person name="Hu X."/>
            <person name="Xiao G."/>
            <person name="Zheng P."/>
            <person name="Shang Y."/>
            <person name="Su Y."/>
            <person name="Zhang X."/>
            <person name="Liu X."/>
            <person name="Zhan S."/>
            <person name="St Leger R.J."/>
            <person name="Wang C."/>
        </authorList>
    </citation>
    <scope>NUCLEOTIDE SEQUENCE [LARGE SCALE GENOMIC DNA]</scope>
    <source>
        <strain evidence="12 13">ARSEF 1941</strain>
    </source>
</reference>
<dbReference type="HOGENOM" id="CLU_064541_1_0_1"/>
<comment type="caution">
    <text evidence="12">The sequence shown here is derived from an EMBL/GenBank/DDBJ whole genome shotgun (WGS) entry which is preliminary data.</text>
</comment>
<dbReference type="PANTHER" id="PTHR12154">
    <property type="entry name" value="GLYCOSYL TRANSFERASE-RELATED"/>
    <property type="match status" value="1"/>
</dbReference>
<organism evidence="12 13">
    <name type="scientific">Metarhizium album (strain ARSEF 1941)</name>
    <dbReference type="NCBI Taxonomy" id="1081103"/>
    <lineage>
        <taxon>Eukaryota</taxon>
        <taxon>Fungi</taxon>
        <taxon>Dikarya</taxon>
        <taxon>Ascomycota</taxon>
        <taxon>Pezizomycotina</taxon>
        <taxon>Sordariomycetes</taxon>
        <taxon>Hypocreomycetidae</taxon>
        <taxon>Hypocreales</taxon>
        <taxon>Clavicipitaceae</taxon>
        <taxon>Metarhizium</taxon>
    </lineage>
</organism>
<comment type="subcellular location">
    <subcellularLocation>
        <location evidence="1 11">Endoplasmic reticulum membrane</location>
        <topology evidence="1 11">Single-pass membrane protein</topology>
    </subcellularLocation>
    <subcellularLocation>
        <location evidence="2">Nucleus membrane</location>
        <topology evidence="2">Single-pass membrane protein</topology>
    </subcellularLocation>
</comment>
<comment type="similarity">
    <text evidence="3 11">Belongs to the ALG14 family.</text>
</comment>
<evidence type="ECO:0000256" key="9">
    <source>
        <dbReference type="ARBA" id="ARBA00023136"/>
    </source>
</evidence>
<evidence type="ECO:0000256" key="8">
    <source>
        <dbReference type="ARBA" id="ARBA00022989"/>
    </source>
</evidence>
<dbReference type="GO" id="GO:0043541">
    <property type="term" value="C:UDP-N-acetylglucosamine transferase complex"/>
    <property type="evidence" value="ECO:0007669"/>
    <property type="project" value="TreeGrafter"/>
</dbReference>
<evidence type="ECO:0000256" key="4">
    <source>
        <dbReference type="ARBA" id="ARBA00011335"/>
    </source>
</evidence>
<sequence length="265" mass="29840">MAAITTYLLSTLAGLVVSCVIFITTRHIQLSQARRSRKWPESPSLHADIQSTQNEYYLFVLGSGGHTKEMLMMMDDGTRDFAKSHRRYLISSGDKISLHHVDDYEAELKRTSENPGTHDTCVVTRARRVYQPYWSTPFSALRSILDIFPALLSPPKNEVGKQLKYPGIVYSNGPATGFFVALATHLLKLFWVVPDDCLLFVYVESWARISTLSLTGKLLHCTGLADAFYVQHREVAERHGLVNAGEMVFNSQRGRLTRLASDQES</sequence>